<organism evidence="1 2">
    <name type="scientific">Steccherinum ochraceum</name>
    <dbReference type="NCBI Taxonomy" id="92696"/>
    <lineage>
        <taxon>Eukaryota</taxon>
        <taxon>Fungi</taxon>
        <taxon>Dikarya</taxon>
        <taxon>Basidiomycota</taxon>
        <taxon>Agaricomycotina</taxon>
        <taxon>Agaricomycetes</taxon>
        <taxon>Polyporales</taxon>
        <taxon>Steccherinaceae</taxon>
        <taxon>Steccherinum</taxon>
    </lineage>
</organism>
<dbReference type="Gene3D" id="2.60.120.260">
    <property type="entry name" value="Galactose-binding domain-like"/>
    <property type="match status" value="2"/>
</dbReference>
<dbReference type="OrthoDB" id="2576334at2759"/>
<evidence type="ECO:0000313" key="2">
    <source>
        <dbReference type="Proteomes" id="UP000292702"/>
    </source>
</evidence>
<comment type="caution">
    <text evidence="1">The sequence shown here is derived from an EMBL/GenBank/DDBJ whole genome shotgun (WGS) entry which is preliminary data.</text>
</comment>
<gene>
    <name evidence="1" type="ORF">EIP91_011233</name>
</gene>
<keyword evidence="2" id="KW-1185">Reference proteome</keyword>
<protein>
    <submittedName>
        <fullName evidence="1">Uncharacterized protein</fullName>
    </submittedName>
</protein>
<dbReference type="Proteomes" id="UP000292702">
    <property type="component" value="Unassembled WGS sequence"/>
</dbReference>
<evidence type="ECO:0000313" key="1">
    <source>
        <dbReference type="EMBL" id="TCD68267.1"/>
    </source>
</evidence>
<dbReference type="AlphaFoldDB" id="A0A4V2MX06"/>
<sequence>MADPVSASESTSFTITIDDTSPSLSYQPVLDPSLGLSAGWIPSPGVSASSSDSQSGQAGSLHATEVDGASLSLSWNGTGVSLFGEFLPVDDDGTATYSIALDGTPTTNFAFSNDSPVISDNVLATFSNLSYGEHTVELTLHNPNSVFDGTVLLQVDRVVVIGEVPPQSFASGTSLSNSSLVVTTQTVPDDAISFQGQWSFQPDLTPGQSFHTSTNVGDRALLTFNGTAITISGLATTSSGSYNVSLDGEVPQTLSALSQYNTSTEIFFRTGLDPSVMHHLSVVNAGPSAIDSDSVGSFLALGSVNVTTVESNGVSP</sequence>
<dbReference type="STRING" id="92696.A0A4V2MX06"/>
<reference evidence="1 2" key="1">
    <citation type="submission" date="2018-11" db="EMBL/GenBank/DDBJ databases">
        <title>Genome assembly of Steccherinum ochraceum LE-BIN_3174, the white-rot fungus of the Steccherinaceae family (The Residual Polyporoid clade, Polyporales, Basidiomycota).</title>
        <authorList>
            <person name="Fedorova T.V."/>
            <person name="Glazunova O.A."/>
            <person name="Landesman E.O."/>
            <person name="Moiseenko K.V."/>
            <person name="Psurtseva N.V."/>
            <person name="Savinova O.S."/>
            <person name="Shakhova N.V."/>
            <person name="Tyazhelova T.V."/>
            <person name="Vasina D.V."/>
        </authorList>
    </citation>
    <scope>NUCLEOTIDE SEQUENCE [LARGE SCALE GENOMIC DNA]</scope>
    <source>
        <strain evidence="1 2">LE-BIN_3174</strain>
    </source>
</reference>
<proteinExistence type="predicted"/>
<accession>A0A4V2MX06</accession>
<name>A0A4V2MX06_9APHY</name>
<dbReference type="EMBL" id="RWJN01000071">
    <property type="protein sequence ID" value="TCD68267.1"/>
    <property type="molecule type" value="Genomic_DNA"/>
</dbReference>